<dbReference type="NCBIfam" id="TIGR00350">
    <property type="entry name" value="lytR_cpsA_psr"/>
    <property type="match status" value="1"/>
</dbReference>
<reference evidence="7" key="2">
    <citation type="submission" date="2015-05" db="EMBL/GenBank/DDBJ databases">
        <authorList>
            <consortium name="Pathogen Informatics"/>
        </authorList>
    </citation>
    <scope>NUCLEOTIDE SEQUENCE [LARGE SCALE GENOMIC DNA]</scope>
    <source>
        <strain evidence="7">T1-815</strain>
    </source>
</reference>
<keyword evidence="2" id="KW-0472">Membrane</keyword>
<dbReference type="SUPFAM" id="SSF53850">
    <property type="entry name" value="Periplasmic binding protein-like II"/>
    <property type="match status" value="1"/>
</dbReference>
<evidence type="ECO:0000259" key="3">
    <source>
        <dbReference type="Pfam" id="PF03816"/>
    </source>
</evidence>
<evidence type="ECO:0000256" key="1">
    <source>
        <dbReference type="ARBA" id="ARBA00006068"/>
    </source>
</evidence>
<protein>
    <submittedName>
        <fullName evidence="5">LytR family transcriptional regulator</fullName>
    </submittedName>
</protein>
<evidence type="ECO:0000313" key="9">
    <source>
        <dbReference type="Proteomes" id="UP000465607"/>
    </source>
</evidence>
<feature type="transmembrane region" description="Helical" evidence="2">
    <location>
        <begin position="75"/>
        <end position="95"/>
    </location>
</feature>
<feature type="domain" description="Cell envelope-related transcriptional attenuator" evidence="3">
    <location>
        <begin position="257"/>
        <end position="403"/>
    </location>
</feature>
<dbReference type="EMBL" id="VSTF01000009">
    <property type="protein sequence ID" value="TYL58872.1"/>
    <property type="molecule type" value="Genomic_DNA"/>
</dbReference>
<reference evidence="6 8" key="4">
    <citation type="submission" date="2019-08" db="EMBL/GenBank/DDBJ databases">
        <authorList>
            <person name="Duncan S."/>
            <person name="Walker A."/>
        </authorList>
    </citation>
    <scope>NUCLEOTIDE SEQUENCE [LARGE SCALE GENOMIC DNA]</scope>
    <source>
        <strain evidence="6 8">T3WBe13</strain>
    </source>
</reference>
<reference evidence="6 8" key="5">
    <citation type="submission" date="2019-09" db="EMBL/GenBank/DDBJ databases">
        <title>Strain-level analysis of Eubacterium rectale using genomes from metagenomes.</title>
        <authorList>
            <person name="Karcher N."/>
            <person name="Segata N."/>
        </authorList>
    </citation>
    <scope>NUCLEOTIDE SEQUENCE [LARGE SCALE GENOMIC DNA]</scope>
    <source>
        <strain evidence="6 8">T3WBe13</strain>
    </source>
</reference>
<sequence length="502" mass="55880">MKKKKKATKWIIFARVLLVLQLIASAMIFAMAVKTKMLPAKYIMFAAGGLLIMEFLVFALVHLGQNIMKPKASGYFKRGLGTFISILVIICSLYGTSVLSKVMGTLNDMTGNKNVMEDKIVVYVMKDDPAETIDDAKDYTFAYTDSYGYEETKETIDDINKKTDSTINTKPYASAIEMVDALYSGEVKAMILNTSYVSVITDTEGYEDFETKTKVLYAYTKTYEVEKTEKDVQVTKEPFVVYISGSDTRSKKLAKSRSDVNILAFVNPESRQVLLLNTPRDYYVETSVSHGTKDKLTHCGLYGIDCSMKTLASVYDLDTINYYAQINFTGFETLIDQIGGVTVNSEQAFSSSMDSYKFSKGPNELNGEEALAYARERHNLPDGDNGRGRHQMDLISAVIDKMTNSTALLTNYSGILDSLEGMISMDFKSSDISSLINMQLSEGGSWNIKSFAVTGQGTKKTTYSMPIQKVYVTIPDESSVEHAKQLIQKVMNGETITDDDLK</sequence>
<dbReference type="Proteomes" id="UP000465607">
    <property type="component" value="Unassembled WGS sequence"/>
</dbReference>
<proteinExistence type="inferred from homology"/>
<dbReference type="InterPro" id="IPR050922">
    <property type="entry name" value="LytR/CpsA/Psr_CW_biosynth"/>
</dbReference>
<keyword evidence="2" id="KW-0812">Transmembrane</keyword>
<dbReference type="Gene3D" id="3.40.190.10">
    <property type="entry name" value="Periplasmic binding protein-like II"/>
    <property type="match status" value="1"/>
</dbReference>
<comment type="similarity">
    <text evidence="1">Belongs to the LytR/CpsA/Psr (LCP) family.</text>
</comment>
<dbReference type="Gene3D" id="3.40.630.190">
    <property type="entry name" value="LCP protein"/>
    <property type="match status" value="1"/>
</dbReference>
<feature type="transmembrane region" description="Helical" evidence="2">
    <location>
        <begin position="42"/>
        <end position="63"/>
    </location>
</feature>
<dbReference type="Proteomes" id="UP000324327">
    <property type="component" value="Unassembled WGS sequence"/>
</dbReference>
<reference evidence="5 9" key="3">
    <citation type="journal article" date="2019" name="Nat. Med.">
        <title>A library of human gut bacterial isolates paired with longitudinal multiomics data enables mechanistic microbiome research.</title>
        <authorList>
            <person name="Poyet M."/>
            <person name="Groussin M."/>
            <person name="Gibbons S.M."/>
            <person name="Avila-Pacheco J."/>
            <person name="Jiang X."/>
            <person name="Kearney S.M."/>
            <person name="Perrotta A.R."/>
            <person name="Berdy B."/>
            <person name="Zhao S."/>
            <person name="Lieberman T.D."/>
            <person name="Swanson P.K."/>
            <person name="Smith M."/>
            <person name="Roesemann S."/>
            <person name="Alexander J.E."/>
            <person name="Rich S.A."/>
            <person name="Livny J."/>
            <person name="Vlamakis H."/>
            <person name="Clish C."/>
            <person name="Bullock K."/>
            <person name="Deik A."/>
            <person name="Scott J."/>
            <person name="Pierce K.A."/>
            <person name="Xavier R.J."/>
            <person name="Alm E.J."/>
        </authorList>
    </citation>
    <scope>NUCLEOTIDE SEQUENCE [LARGE SCALE GENOMIC DNA]</scope>
    <source>
        <strain evidence="5 9">BIOML-A5</strain>
    </source>
</reference>
<dbReference type="PANTHER" id="PTHR33392:SF6">
    <property type="entry name" value="POLYISOPRENYL-TEICHOIC ACID--PEPTIDOGLYCAN TEICHOIC ACID TRANSFERASE TAGU"/>
    <property type="match status" value="1"/>
</dbReference>
<dbReference type="EMBL" id="CVRQ01000022">
    <property type="protein sequence ID" value="CRL39213.1"/>
    <property type="molecule type" value="Genomic_DNA"/>
</dbReference>
<dbReference type="AlphaFoldDB" id="A0A0M6WRF4"/>
<name>A0A0M6WRF4_9FIRM</name>
<dbReference type="PANTHER" id="PTHR33392">
    <property type="entry name" value="POLYISOPRENYL-TEICHOIC ACID--PEPTIDOGLYCAN TEICHOIC ACID TRANSFERASE TAGU"/>
    <property type="match status" value="1"/>
</dbReference>
<evidence type="ECO:0000313" key="7">
    <source>
        <dbReference type="Proteomes" id="UP000049472"/>
    </source>
</evidence>
<keyword evidence="2" id="KW-1133">Transmembrane helix</keyword>
<keyword evidence="7" id="KW-1185">Reference proteome</keyword>
<gene>
    <name evidence="6" type="ORF">FYL31_09265</name>
    <name evidence="5" type="ORF">GKE44_03560</name>
    <name evidence="4" type="ORF">T1815_20281</name>
</gene>
<evidence type="ECO:0000313" key="8">
    <source>
        <dbReference type="Proteomes" id="UP000324327"/>
    </source>
</evidence>
<feature type="transmembrane region" description="Helical" evidence="2">
    <location>
        <begin position="12"/>
        <end position="30"/>
    </location>
</feature>
<accession>A0A0M6WRF4</accession>
<reference evidence="4" key="1">
    <citation type="submission" date="2015-05" db="EMBL/GenBank/DDBJ databases">
        <authorList>
            <person name="Wang D.B."/>
            <person name="Wang M."/>
        </authorList>
    </citation>
    <scope>NUCLEOTIDE SEQUENCE [LARGE SCALE GENOMIC DNA]</scope>
    <source>
        <strain evidence="4">T1-815</strain>
    </source>
</reference>
<evidence type="ECO:0000256" key="2">
    <source>
        <dbReference type="SAM" id="Phobius"/>
    </source>
</evidence>
<dbReference type="Pfam" id="PF03816">
    <property type="entry name" value="LytR_cpsA_psr"/>
    <property type="match status" value="1"/>
</dbReference>
<organism evidence="4 7">
    <name type="scientific">Agathobacter rectalis</name>
    <dbReference type="NCBI Taxonomy" id="39491"/>
    <lineage>
        <taxon>Bacteria</taxon>
        <taxon>Bacillati</taxon>
        <taxon>Bacillota</taxon>
        <taxon>Clostridia</taxon>
        <taxon>Lachnospirales</taxon>
        <taxon>Lachnospiraceae</taxon>
        <taxon>Agathobacter</taxon>
    </lineage>
</organism>
<dbReference type="RefSeq" id="WP_015568285.1">
    <property type="nucleotide sequence ID" value="NZ_AP031452.1"/>
</dbReference>
<dbReference type="EMBL" id="WKQV01000003">
    <property type="protein sequence ID" value="MSD26265.1"/>
    <property type="molecule type" value="Genomic_DNA"/>
</dbReference>
<dbReference type="InterPro" id="IPR004474">
    <property type="entry name" value="LytR_CpsA_psr"/>
</dbReference>
<evidence type="ECO:0000313" key="6">
    <source>
        <dbReference type="EMBL" id="TYL58872.1"/>
    </source>
</evidence>
<dbReference type="Proteomes" id="UP000049472">
    <property type="component" value="Unassembled WGS sequence"/>
</dbReference>
<evidence type="ECO:0000313" key="5">
    <source>
        <dbReference type="EMBL" id="MSD26265.1"/>
    </source>
</evidence>
<evidence type="ECO:0000313" key="4">
    <source>
        <dbReference type="EMBL" id="CRL39213.1"/>
    </source>
</evidence>